<evidence type="ECO:0000313" key="2">
    <source>
        <dbReference type="EMBL" id="TJW12521.1"/>
    </source>
</evidence>
<gene>
    <name evidence="2" type="ORF">E5982_00720</name>
</gene>
<keyword evidence="3" id="KW-1185">Reference proteome</keyword>
<dbReference type="Pfam" id="PF00196">
    <property type="entry name" value="GerE"/>
    <property type="match status" value="1"/>
</dbReference>
<name>A0A4T9TA92_9ACTN</name>
<dbReference type="InterPro" id="IPR000792">
    <property type="entry name" value="Tscrpt_reg_LuxR_C"/>
</dbReference>
<dbReference type="GO" id="GO:0006355">
    <property type="term" value="P:regulation of DNA-templated transcription"/>
    <property type="evidence" value="ECO:0007669"/>
    <property type="project" value="InterPro"/>
</dbReference>
<dbReference type="SUPFAM" id="SSF46894">
    <property type="entry name" value="C-terminal effector domain of the bipartite response regulators"/>
    <property type="match status" value="1"/>
</dbReference>
<dbReference type="InterPro" id="IPR016032">
    <property type="entry name" value="Sig_transdc_resp-reg_C-effctor"/>
</dbReference>
<feature type="domain" description="HTH luxR-type" evidence="1">
    <location>
        <begin position="2"/>
        <end position="28"/>
    </location>
</feature>
<dbReference type="OrthoDB" id="3170096at2"/>
<dbReference type="Gene3D" id="1.10.10.10">
    <property type="entry name" value="Winged helix-like DNA-binding domain superfamily/Winged helix DNA-binding domain"/>
    <property type="match status" value="1"/>
</dbReference>
<dbReference type="EMBL" id="SSTM01000001">
    <property type="protein sequence ID" value="TJW12521.1"/>
    <property type="molecule type" value="Genomic_DNA"/>
</dbReference>
<sequence length="32" mass="3643">MAQGTVKAHVRHIYEKMGINTRKELYTLLGLA</sequence>
<dbReference type="InterPro" id="IPR036388">
    <property type="entry name" value="WH-like_DNA-bd_sf"/>
</dbReference>
<dbReference type="GO" id="GO:0003677">
    <property type="term" value="F:DNA binding"/>
    <property type="evidence" value="ECO:0007669"/>
    <property type="project" value="InterPro"/>
</dbReference>
<evidence type="ECO:0000259" key="1">
    <source>
        <dbReference type="Pfam" id="PF00196"/>
    </source>
</evidence>
<organism evidence="2 3">
    <name type="scientific">Parvibacter caecicola</name>
    <dbReference type="NCBI Taxonomy" id="747645"/>
    <lineage>
        <taxon>Bacteria</taxon>
        <taxon>Bacillati</taxon>
        <taxon>Actinomycetota</taxon>
        <taxon>Coriobacteriia</taxon>
        <taxon>Coriobacteriales</taxon>
        <taxon>Coriobacteriaceae</taxon>
        <taxon>Parvibacter</taxon>
    </lineage>
</organism>
<accession>A0A4T9TA92</accession>
<evidence type="ECO:0000313" key="3">
    <source>
        <dbReference type="Proteomes" id="UP000309454"/>
    </source>
</evidence>
<dbReference type="Proteomes" id="UP000309454">
    <property type="component" value="Unassembled WGS sequence"/>
</dbReference>
<proteinExistence type="predicted"/>
<comment type="caution">
    <text evidence="2">The sequence shown here is derived from an EMBL/GenBank/DDBJ whole genome shotgun (WGS) entry which is preliminary data.</text>
</comment>
<protein>
    <recommendedName>
        <fullName evidence="1">HTH luxR-type domain-containing protein</fullName>
    </recommendedName>
</protein>
<reference evidence="2 3" key="1">
    <citation type="submission" date="2019-04" db="EMBL/GenBank/DDBJ databases">
        <title>Microbes associate with the intestines of laboratory mice.</title>
        <authorList>
            <person name="Navarre W."/>
            <person name="Wong E."/>
            <person name="Huang K.C."/>
            <person name="Tropini C."/>
            <person name="Ng K."/>
            <person name="Yu B."/>
        </authorList>
    </citation>
    <scope>NUCLEOTIDE SEQUENCE [LARGE SCALE GENOMIC DNA]</scope>
    <source>
        <strain evidence="2 3">NM48_B13</strain>
    </source>
</reference>
<dbReference type="AlphaFoldDB" id="A0A4T9TA92"/>